<dbReference type="InterPro" id="IPR013974">
    <property type="entry name" value="SAF"/>
</dbReference>
<organism evidence="2 3">
    <name type="scientific">Nocardioides bruguierae</name>
    <dbReference type="NCBI Taxonomy" id="2945102"/>
    <lineage>
        <taxon>Bacteria</taxon>
        <taxon>Bacillati</taxon>
        <taxon>Actinomycetota</taxon>
        <taxon>Actinomycetes</taxon>
        <taxon>Propionibacteriales</taxon>
        <taxon>Nocardioidaceae</taxon>
        <taxon>Nocardioides</taxon>
    </lineage>
</organism>
<dbReference type="Pfam" id="PF08666">
    <property type="entry name" value="SAF"/>
    <property type="match status" value="1"/>
</dbReference>
<accession>A0A9X2IGD1</accession>
<dbReference type="AlphaFoldDB" id="A0A9X2IGD1"/>
<evidence type="ECO:0000313" key="3">
    <source>
        <dbReference type="Proteomes" id="UP001139485"/>
    </source>
</evidence>
<dbReference type="RefSeq" id="WP_250827871.1">
    <property type="nucleotide sequence ID" value="NZ_JAMOIL010000017.1"/>
</dbReference>
<dbReference type="Proteomes" id="UP001139485">
    <property type="component" value="Unassembled WGS sequence"/>
</dbReference>
<reference evidence="2" key="1">
    <citation type="submission" date="2022-05" db="EMBL/GenBank/DDBJ databases">
        <authorList>
            <person name="Tuo L."/>
        </authorList>
    </citation>
    <scope>NUCLEOTIDE SEQUENCE</scope>
    <source>
        <strain evidence="2">BSK12Z-4</strain>
    </source>
</reference>
<evidence type="ECO:0000259" key="1">
    <source>
        <dbReference type="SMART" id="SM00858"/>
    </source>
</evidence>
<sequence length="236" mass="22670">MTFSDLPLTPRERLAAARRRVRSAVLARRRLLAALLAAAAVGLGLRAVSAPPPASETVTVAAHDLPAGATLTPDDLTTVEQVPGTAPPGALPAPEGEVLAGPVGAGEAITSARLVGAGLASEAGTTAVPVRLPDAGTAALLDVGDRIDLLASASGGVGSGVGGGAGTADASALSTVVAADVTVLALPTGDGATGMSASGPAGATGGRVVVLGVPETQVTHVVDAAARAFLSYAWSG</sequence>
<dbReference type="SMART" id="SM00858">
    <property type="entry name" value="SAF"/>
    <property type="match status" value="1"/>
</dbReference>
<protein>
    <submittedName>
        <fullName evidence="2">SAF domain-containing protein</fullName>
    </submittedName>
</protein>
<keyword evidence="3" id="KW-1185">Reference proteome</keyword>
<comment type="caution">
    <text evidence="2">The sequence shown here is derived from an EMBL/GenBank/DDBJ whole genome shotgun (WGS) entry which is preliminary data.</text>
</comment>
<name>A0A9X2IGD1_9ACTN</name>
<gene>
    <name evidence="2" type="ORF">M8330_14205</name>
</gene>
<proteinExistence type="predicted"/>
<dbReference type="EMBL" id="JAMOIL010000017">
    <property type="protein sequence ID" value="MCM0621444.1"/>
    <property type="molecule type" value="Genomic_DNA"/>
</dbReference>
<feature type="domain" description="SAF" evidence="1">
    <location>
        <begin position="56"/>
        <end position="115"/>
    </location>
</feature>
<evidence type="ECO:0000313" key="2">
    <source>
        <dbReference type="EMBL" id="MCM0621444.1"/>
    </source>
</evidence>
<dbReference type="CDD" id="cd11614">
    <property type="entry name" value="SAF_CpaB_FlgA_like"/>
    <property type="match status" value="1"/>
</dbReference>